<dbReference type="InterPro" id="IPR009060">
    <property type="entry name" value="UBA-like_sf"/>
</dbReference>
<evidence type="ECO:0000313" key="3">
    <source>
        <dbReference type="EMBL" id="OBY12288.1"/>
    </source>
</evidence>
<protein>
    <submittedName>
        <fullName evidence="3">Ubiquitin</fullName>
    </submittedName>
</protein>
<evidence type="ECO:0000256" key="1">
    <source>
        <dbReference type="SAM" id="Phobius"/>
    </source>
</evidence>
<feature type="transmembrane region" description="Helical" evidence="1">
    <location>
        <begin position="102"/>
        <end position="124"/>
    </location>
</feature>
<sequence length="205" mass="22782">MEISLEKVDQVKERTGSTYKEAKEALEICGGDVLEAIIYIEGKNGNSNMKNPEDNTYKENNSETIEDFKVWLKETIKKGNVSRIKVKKDETILVDVPVNAGIAATVIAVIIPPILAFGVIAAVATKLTIEITKVDGSVEVVNKYVAKAANEVKDKASVFADQIKSKIKEVKEEASDNAHYKENVYKDDETVYSYTVNFDDEKEEK</sequence>
<dbReference type="SUPFAM" id="SSF46934">
    <property type="entry name" value="UBA-like"/>
    <property type="match status" value="1"/>
</dbReference>
<gene>
    <name evidence="3" type="ORF">CP373A1_01460</name>
</gene>
<accession>A0A174RUC7</accession>
<dbReference type="Gene3D" id="1.10.8.10">
    <property type="entry name" value="DNA helicase RuvA subunit, C-terminal domain"/>
    <property type="match status" value="1"/>
</dbReference>
<keyword evidence="1" id="KW-0812">Transmembrane</keyword>
<dbReference type="EMBL" id="MAPZ01000009">
    <property type="protein sequence ID" value="OBY12288.1"/>
    <property type="molecule type" value="Genomic_DNA"/>
</dbReference>
<name>A0A174RUC7_9CLOT</name>
<dbReference type="Pfam" id="PF14242">
    <property type="entry name" value="DUF4342"/>
    <property type="match status" value="1"/>
</dbReference>
<keyword evidence="1" id="KW-1133">Transmembrane helix</keyword>
<feature type="domain" description="DUF4342" evidence="2">
    <location>
        <begin position="55"/>
        <end position="133"/>
    </location>
</feature>
<dbReference type="AlphaFoldDB" id="A0A174RUC7"/>
<evidence type="ECO:0000259" key="2">
    <source>
        <dbReference type="Pfam" id="PF14242"/>
    </source>
</evidence>
<dbReference type="GeneID" id="42777435"/>
<proteinExistence type="predicted"/>
<reference evidence="3 4" key="1">
    <citation type="submission" date="2016-06" db="EMBL/GenBank/DDBJ databases">
        <authorList>
            <person name="Kjaerup R.B."/>
            <person name="Dalgaard T.S."/>
            <person name="Juul-Madsen H.R."/>
        </authorList>
    </citation>
    <scope>NUCLEOTIDE SEQUENCE [LARGE SCALE GENOMIC DNA]</scope>
    <source>
        <strain evidence="3 4">373-A1</strain>
    </source>
</reference>
<dbReference type="Proteomes" id="UP000092714">
    <property type="component" value="Unassembled WGS sequence"/>
</dbReference>
<keyword evidence="1" id="KW-0472">Membrane</keyword>
<dbReference type="RefSeq" id="WP_027099590.1">
    <property type="nucleotide sequence ID" value="NZ_CABHIH010000001.1"/>
</dbReference>
<dbReference type="InterPro" id="IPR025642">
    <property type="entry name" value="DUF4342"/>
</dbReference>
<dbReference type="eggNOG" id="COG1308">
    <property type="taxonomic scope" value="Bacteria"/>
</dbReference>
<evidence type="ECO:0000313" key="4">
    <source>
        <dbReference type="Proteomes" id="UP000092714"/>
    </source>
</evidence>
<keyword evidence="4" id="KW-1185">Reference proteome</keyword>
<dbReference type="OrthoDB" id="129626at2"/>
<comment type="caution">
    <text evidence="3">The sequence shown here is derived from an EMBL/GenBank/DDBJ whole genome shotgun (WGS) entry which is preliminary data.</text>
</comment>
<organism evidence="3 4">
    <name type="scientific">Clostridium paraputrificum</name>
    <dbReference type="NCBI Taxonomy" id="29363"/>
    <lineage>
        <taxon>Bacteria</taxon>
        <taxon>Bacillati</taxon>
        <taxon>Bacillota</taxon>
        <taxon>Clostridia</taxon>
        <taxon>Eubacteriales</taxon>
        <taxon>Clostridiaceae</taxon>
        <taxon>Clostridium</taxon>
    </lineage>
</organism>
<dbReference type="CDD" id="cd14360">
    <property type="entry name" value="UBA_NAC_like_bac"/>
    <property type="match status" value="1"/>
</dbReference>